<evidence type="ECO:0000259" key="3">
    <source>
        <dbReference type="Pfam" id="PF20178"/>
    </source>
</evidence>
<feature type="domain" description="Dermonecrotic toxin N-terminal" evidence="3">
    <location>
        <begin position="62"/>
        <end position="312"/>
    </location>
</feature>
<evidence type="ECO:0000313" key="4">
    <source>
        <dbReference type="EMBL" id="GAD74839.1"/>
    </source>
</evidence>
<dbReference type="AlphaFoldDB" id="U3BZZ8"/>
<dbReference type="Pfam" id="PF20178">
    <property type="entry name" value="ToxA_N"/>
    <property type="match status" value="1"/>
</dbReference>
<gene>
    <name evidence="4" type="ORF">VAZ01S_016_00230</name>
</gene>
<dbReference type="eggNOG" id="COG3774">
    <property type="taxonomic scope" value="Bacteria"/>
</dbReference>
<comment type="caution">
    <text evidence="4">The sequence shown here is derived from an EMBL/GenBank/DDBJ whole genome shotgun (WGS) entry which is preliminary data.</text>
</comment>
<proteinExistence type="predicted"/>
<keyword evidence="5" id="KW-1185">Reference proteome</keyword>
<reference evidence="4 5" key="1">
    <citation type="submission" date="2013-09" db="EMBL/GenBank/DDBJ databases">
        <title>Whole genome shotgun sequence of Vibrio azureus NBRC 104587.</title>
        <authorList>
            <person name="Isaki S."/>
            <person name="Hosoyama A."/>
            <person name="Numata M."/>
            <person name="Hashimoto M."/>
            <person name="Hosoyama Y."/>
            <person name="Tsuchikane K."/>
            <person name="Noguchi M."/>
            <person name="Hirakata S."/>
            <person name="Ichikawa N."/>
            <person name="Ohji S."/>
            <person name="Yamazoe A."/>
            <person name="Fujita N."/>
        </authorList>
    </citation>
    <scope>NUCLEOTIDE SEQUENCE [LARGE SCALE GENOMIC DNA]</scope>
    <source>
        <strain evidence="4 5">NBRC 104587</strain>
    </source>
</reference>
<dbReference type="InterPro" id="IPR046673">
    <property type="entry name" value="ToxA_N"/>
</dbReference>
<dbReference type="EMBL" id="BATL01000016">
    <property type="protein sequence ID" value="GAD74839.1"/>
    <property type="molecule type" value="Genomic_DNA"/>
</dbReference>
<evidence type="ECO:0000256" key="1">
    <source>
        <dbReference type="SAM" id="MobiDB-lite"/>
    </source>
</evidence>
<evidence type="ECO:0000256" key="2">
    <source>
        <dbReference type="SAM" id="SignalP"/>
    </source>
</evidence>
<feature type="signal peptide" evidence="2">
    <location>
        <begin position="1"/>
        <end position="27"/>
    </location>
</feature>
<sequence>MLVLMRNFLKSLLVALFSIQPLTSSFAEQNSSSNDVLIAGSAQPFDIFWKHQFVRDYAELMKALPDPLRITTETVKNVLASNGYPDIDPDNVYYHRFDGAVGSSRTYNGWAHYNTPLESYTLTQAIMLNAFNRFRDYFPGEVDIYTGIYTQGAKAKYFDERNETRLLSSDLWDIAYYQLDIQKTYTQALEEFWLKNQQRFTLLLRDGYALSAFQQYKNGLLNRDQYQLAIELLKAKREKNINVFRFDIYGYDATDILLISRKKENAGLLYIPGAKQPFIIFKNERQLKKYLFQALRKYPINRKTLAQHFSLYIRQDGVSYSGVDSALKGFAENSWNEDYLMMKHRPVFGDVFERVAEQVKMRLISDGDVRIKSNSEAQRDYFISLSSSALTLFPVIDLILPEVGIPLEIGLNVGQFGMSVDKAINGDQIAERLAGSRMSVSNSAVLGAAALVPLLTQYGQALAEATEPNLKLLTNPLIKNGGYPRHNLQHFTVEPKTVIHPRTHETLIGVKIADAGRGALLRPLGFGRYLEIDADTGRALLGKQVTLNLDENTQQFRWNEEQLSPNNEAANLNQKAQKIEESNSETKTESSGFSERLDIILPDDLPNVSPPKSSSSGYEDMAGGRDAEVLRDFAEMEMLVDPYAYLTDVKALHEISINAQKEVMHHPFLMEFQPELTGRLVYRGDTRLPHELFHTGMNRKIAPVKEYQIDANNRGISGVVSTSTEQSIAVDYALGNRMGYVYAIELNHGGKSVNTMLRGADLHEVATLNIPPEDIMFAVGPFNPNAYYSYQVEDSAKRSAELIINPHAVADSEVAEKAFNQIKATLKYQLDPRMTFAERYQNRADLFWHEDETTMPDGTPLD</sequence>
<feature type="compositionally biased region" description="Basic and acidic residues" evidence="1">
    <location>
        <begin position="577"/>
        <end position="588"/>
    </location>
</feature>
<feature type="chain" id="PRO_5004639251" description="Dermonecrotic toxin N-terminal domain-containing protein" evidence="2">
    <location>
        <begin position="28"/>
        <end position="862"/>
    </location>
</feature>
<feature type="region of interest" description="Disordered" evidence="1">
    <location>
        <begin position="574"/>
        <end position="622"/>
    </location>
</feature>
<dbReference type="STRING" id="1219077.VAZ01S_016_00230"/>
<protein>
    <recommendedName>
        <fullName evidence="3">Dermonecrotic toxin N-terminal domain-containing protein</fullName>
    </recommendedName>
</protein>
<dbReference type="Proteomes" id="UP000016567">
    <property type="component" value="Unassembled WGS sequence"/>
</dbReference>
<dbReference type="Gene3D" id="3.90.210.10">
    <property type="entry name" value="Heat-Labile Enterotoxin, subunit A"/>
    <property type="match status" value="1"/>
</dbReference>
<organism evidence="4 5">
    <name type="scientific">Vibrio azureus NBRC 104587</name>
    <dbReference type="NCBI Taxonomy" id="1219077"/>
    <lineage>
        <taxon>Bacteria</taxon>
        <taxon>Pseudomonadati</taxon>
        <taxon>Pseudomonadota</taxon>
        <taxon>Gammaproteobacteria</taxon>
        <taxon>Vibrionales</taxon>
        <taxon>Vibrionaceae</taxon>
        <taxon>Vibrio</taxon>
    </lineage>
</organism>
<keyword evidence="2" id="KW-0732">Signal</keyword>
<accession>U3BZZ8</accession>
<dbReference type="SUPFAM" id="SSF56399">
    <property type="entry name" value="ADP-ribosylation"/>
    <property type="match status" value="1"/>
</dbReference>
<name>U3BZZ8_9VIBR</name>
<evidence type="ECO:0000313" key="5">
    <source>
        <dbReference type="Proteomes" id="UP000016567"/>
    </source>
</evidence>